<sequence length="210" mass="23626">MKYILLLLFPLAIQAQNPAQTFKRLVQKFNQVKSYEVVATIKPQIPLIRILPVKANIHFSYPSNFQVKSAGISILPKNGFSELPLLFSKPDDFTPIASGTENNLEIITLLPTQNDSNIILAKIWVDVSSLLVIKSQITSRSNGTITCEFDYNQEKSFGLPSHMKFVMDVNKFKIPKGLATDINRTSRPNETEGKSKKGSIDVYFSKYKVN</sequence>
<dbReference type="Proteomes" id="UP001249959">
    <property type="component" value="Unassembled WGS sequence"/>
</dbReference>
<reference evidence="1 2" key="1">
    <citation type="submission" date="2023-09" db="EMBL/GenBank/DDBJ databases">
        <title>Aquirufa genomes.</title>
        <authorList>
            <person name="Pitt A."/>
        </authorList>
    </citation>
    <scope>NUCLEOTIDE SEQUENCE [LARGE SCALE GENOMIC DNA]</scope>
    <source>
        <strain evidence="1 2">LEOWEIH-7C</strain>
    </source>
</reference>
<keyword evidence="2" id="KW-1185">Reference proteome</keyword>
<gene>
    <name evidence="1" type="ORF">PQG45_00735</name>
</gene>
<organism evidence="1 2">
    <name type="scientific">Aquirufa regiilacus</name>
    <dbReference type="NCBI Taxonomy" id="3024868"/>
    <lineage>
        <taxon>Bacteria</taxon>
        <taxon>Pseudomonadati</taxon>
        <taxon>Bacteroidota</taxon>
        <taxon>Cytophagia</taxon>
        <taxon>Cytophagales</taxon>
        <taxon>Flectobacillaceae</taxon>
        <taxon>Aquirufa</taxon>
    </lineage>
</organism>
<accession>A0ABU3TNW4</accession>
<evidence type="ECO:0000313" key="1">
    <source>
        <dbReference type="EMBL" id="MDU0807553.1"/>
    </source>
</evidence>
<proteinExistence type="predicted"/>
<protein>
    <submittedName>
        <fullName evidence="1">Uncharacterized protein</fullName>
    </submittedName>
</protein>
<name>A0ABU3TNW4_9BACT</name>
<comment type="caution">
    <text evidence="1">The sequence shown here is derived from an EMBL/GenBank/DDBJ whole genome shotgun (WGS) entry which is preliminary data.</text>
</comment>
<dbReference type="EMBL" id="JAVNWW010000001">
    <property type="protein sequence ID" value="MDU0807553.1"/>
    <property type="molecule type" value="Genomic_DNA"/>
</dbReference>
<evidence type="ECO:0000313" key="2">
    <source>
        <dbReference type="Proteomes" id="UP001249959"/>
    </source>
</evidence>
<dbReference type="RefSeq" id="WP_316070092.1">
    <property type="nucleotide sequence ID" value="NZ_JAVNWW010000001.1"/>
</dbReference>